<proteinExistence type="predicted"/>
<dbReference type="Proteomes" id="UP000663505">
    <property type="component" value="Chromosome"/>
</dbReference>
<evidence type="ECO:0000313" key="5">
    <source>
        <dbReference type="EMBL" id="QSO46447.1"/>
    </source>
</evidence>
<dbReference type="PANTHER" id="PTHR43280:SF2">
    <property type="entry name" value="HTH-TYPE TRANSCRIPTIONAL REGULATOR EXSA"/>
    <property type="match status" value="1"/>
</dbReference>
<reference evidence="5 6" key="1">
    <citation type="submission" date="2021-02" db="EMBL/GenBank/DDBJ databases">
        <title>Alicyclobacillus curvatus sp. nov. and Alicyclobacillus mengziensis sp. nov., two acidophilic bacteria isolated from acid mine drainage.</title>
        <authorList>
            <person name="Huang Y."/>
        </authorList>
    </citation>
    <scope>NUCLEOTIDE SEQUENCE [LARGE SCALE GENOMIC DNA]</scope>
    <source>
        <strain evidence="5 6">S30H14</strain>
    </source>
</reference>
<evidence type="ECO:0000256" key="1">
    <source>
        <dbReference type="ARBA" id="ARBA00023015"/>
    </source>
</evidence>
<evidence type="ECO:0000256" key="3">
    <source>
        <dbReference type="ARBA" id="ARBA00023163"/>
    </source>
</evidence>
<protein>
    <submittedName>
        <fullName evidence="5">Helix-turn-helix transcriptional regulator</fullName>
    </submittedName>
</protein>
<evidence type="ECO:0000259" key="4">
    <source>
        <dbReference type="PROSITE" id="PS01124"/>
    </source>
</evidence>
<dbReference type="InterPro" id="IPR009057">
    <property type="entry name" value="Homeodomain-like_sf"/>
</dbReference>
<keyword evidence="3" id="KW-0804">Transcription</keyword>
<gene>
    <name evidence="5" type="ORF">JZ786_18525</name>
</gene>
<keyword evidence="1" id="KW-0805">Transcription regulation</keyword>
<sequence length="269" mass="30297">MQGDCTHGAIVLAAGYSVHDAQFYASNREGLASYLIRLQTEGNAQMLIDQDIVEIGAGDVVLYAPGDPYVLSIAEPGAGSAVSSDFFVFCRGRWLDKWWSSKVRPKRANILLSDETVGLWRQLVWHHKGVSKNKAEKEDYILRALCLHLDDAMLGWEDSPTTAESLVAYQMKAFLLQHAGNDISVQGVADHVGLSVSRAVHLFKETFNQTMVQFLQETRLSMACDRIRFSRMTLEEAAESSGFRSYSYFYRLFRSRFGMSPTQFRANMK</sequence>
<dbReference type="SUPFAM" id="SSF51215">
    <property type="entry name" value="Regulatory protein AraC"/>
    <property type="match status" value="1"/>
</dbReference>
<dbReference type="EMBL" id="CP071182">
    <property type="protein sequence ID" value="QSO46447.1"/>
    <property type="molecule type" value="Genomic_DNA"/>
</dbReference>
<name>A0A9X7VX37_9BACL</name>
<dbReference type="KEGG" id="afx:JZ786_18525"/>
<dbReference type="InterPro" id="IPR018060">
    <property type="entry name" value="HTH_AraC"/>
</dbReference>
<dbReference type="InterPro" id="IPR020449">
    <property type="entry name" value="Tscrpt_reg_AraC-type_HTH"/>
</dbReference>
<evidence type="ECO:0000313" key="6">
    <source>
        <dbReference type="Proteomes" id="UP000663505"/>
    </source>
</evidence>
<dbReference type="InterPro" id="IPR037923">
    <property type="entry name" value="HTH-like"/>
</dbReference>
<dbReference type="Pfam" id="PF12833">
    <property type="entry name" value="HTH_18"/>
    <property type="match status" value="1"/>
</dbReference>
<dbReference type="SMART" id="SM00342">
    <property type="entry name" value="HTH_ARAC"/>
    <property type="match status" value="1"/>
</dbReference>
<feature type="domain" description="HTH araC/xylS-type" evidence="4">
    <location>
        <begin position="169"/>
        <end position="267"/>
    </location>
</feature>
<evidence type="ECO:0000256" key="2">
    <source>
        <dbReference type="ARBA" id="ARBA00023125"/>
    </source>
</evidence>
<dbReference type="InterPro" id="IPR018062">
    <property type="entry name" value="HTH_AraC-typ_CS"/>
</dbReference>
<dbReference type="RefSeq" id="WP_206655816.1">
    <property type="nucleotide sequence ID" value="NZ_CP071182.1"/>
</dbReference>
<dbReference type="PROSITE" id="PS01124">
    <property type="entry name" value="HTH_ARAC_FAMILY_2"/>
    <property type="match status" value="1"/>
</dbReference>
<dbReference type="GO" id="GO:0043565">
    <property type="term" value="F:sequence-specific DNA binding"/>
    <property type="evidence" value="ECO:0007669"/>
    <property type="project" value="InterPro"/>
</dbReference>
<keyword evidence="6" id="KW-1185">Reference proteome</keyword>
<organism evidence="5 6">
    <name type="scientific">Alicyclobacillus mengziensis</name>
    <dbReference type="NCBI Taxonomy" id="2931921"/>
    <lineage>
        <taxon>Bacteria</taxon>
        <taxon>Bacillati</taxon>
        <taxon>Bacillota</taxon>
        <taxon>Bacilli</taxon>
        <taxon>Bacillales</taxon>
        <taxon>Alicyclobacillaceae</taxon>
        <taxon>Alicyclobacillus</taxon>
    </lineage>
</organism>
<accession>A0A9X7VX37</accession>
<dbReference type="PANTHER" id="PTHR43280">
    <property type="entry name" value="ARAC-FAMILY TRANSCRIPTIONAL REGULATOR"/>
    <property type="match status" value="1"/>
</dbReference>
<dbReference type="AlphaFoldDB" id="A0A9X7VX37"/>
<dbReference type="SUPFAM" id="SSF46689">
    <property type="entry name" value="Homeodomain-like"/>
    <property type="match status" value="2"/>
</dbReference>
<dbReference type="PRINTS" id="PR00032">
    <property type="entry name" value="HTHARAC"/>
</dbReference>
<keyword evidence="2" id="KW-0238">DNA-binding</keyword>
<dbReference type="PROSITE" id="PS00041">
    <property type="entry name" value="HTH_ARAC_FAMILY_1"/>
    <property type="match status" value="1"/>
</dbReference>
<dbReference type="GO" id="GO:0003700">
    <property type="term" value="F:DNA-binding transcription factor activity"/>
    <property type="evidence" value="ECO:0007669"/>
    <property type="project" value="InterPro"/>
</dbReference>
<dbReference type="Gene3D" id="1.10.10.60">
    <property type="entry name" value="Homeodomain-like"/>
    <property type="match status" value="1"/>
</dbReference>